<evidence type="ECO:0000256" key="11">
    <source>
        <dbReference type="SAM" id="Phobius"/>
    </source>
</evidence>
<evidence type="ECO:0000256" key="6">
    <source>
        <dbReference type="ARBA" id="ARBA00023136"/>
    </source>
</evidence>
<feature type="transmembrane region" description="Helical" evidence="11">
    <location>
        <begin position="168"/>
        <end position="191"/>
    </location>
</feature>
<comment type="subcellular location">
    <subcellularLocation>
        <location evidence="1">Cell membrane</location>
        <topology evidence="1">Multi-pass membrane protein</topology>
    </subcellularLocation>
</comment>
<feature type="transmembrane region" description="Helical" evidence="11">
    <location>
        <begin position="85"/>
        <end position="103"/>
    </location>
</feature>
<feature type="transmembrane region" description="Helical" evidence="11">
    <location>
        <begin position="222"/>
        <end position="242"/>
    </location>
</feature>
<feature type="domain" description="G-protein coupled receptors family 1 profile" evidence="12">
    <location>
        <begin position="24"/>
        <end position="280"/>
    </location>
</feature>
<protein>
    <recommendedName>
        <fullName evidence="12">G-protein coupled receptors family 1 profile domain-containing protein</fullName>
    </recommendedName>
</protein>
<dbReference type="InterPro" id="IPR000276">
    <property type="entry name" value="GPCR_Rhodpsn"/>
</dbReference>
<dbReference type="GO" id="GO:0004930">
    <property type="term" value="F:G protein-coupled receptor activity"/>
    <property type="evidence" value="ECO:0007669"/>
    <property type="project" value="UniProtKB-KW"/>
</dbReference>
<dbReference type="Gene3D" id="1.20.1070.10">
    <property type="entry name" value="Rhodopsin 7-helix transmembrane proteins"/>
    <property type="match status" value="1"/>
</dbReference>
<evidence type="ECO:0000259" key="12">
    <source>
        <dbReference type="PROSITE" id="PS50262"/>
    </source>
</evidence>
<dbReference type="AlphaFoldDB" id="A0AAD9IV96"/>
<keyword evidence="9 10" id="KW-0807">Transducer</keyword>
<dbReference type="SMART" id="SM01381">
    <property type="entry name" value="7TM_GPCR_Srsx"/>
    <property type="match status" value="1"/>
</dbReference>
<organism evidence="13 14">
    <name type="scientific">Paralvinella palmiformis</name>
    <dbReference type="NCBI Taxonomy" id="53620"/>
    <lineage>
        <taxon>Eukaryota</taxon>
        <taxon>Metazoa</taxon>
        <taxon>Spiralia</taxon>
        <taxon>Lophotrochozoa</taxon>
        <taxon>Annelida</taxon>
        <taxon>Polychaeta</taxon>
        <taxon>Sedentaria</taxon>
        <taxon>Canalipalpata</taxon>
        <taxon>Terebellida</taxon>
        <taxon>Terebelliformia</taxon>
        <taxon>Alvinellidae</taxon>
        <taxon>Paralvinella</taxon>
    </lineage>
</organism>
<sequence>MSSQTYTLMNYLIQCVEAVLIVVGNSLTLIAVKKTKSLNRIPTNVFIVSLATSDGIIGLLIPILISVKLLDSDQIWIGTTCLLHGPYFSMFSISLLTLLAIAIDRYHAVVNPLVYRQRMTLRKARIITVVIWIMMFGIITGSTCYFGIYNNVIQLKTRVLGLLFPKLLMTILKQLLILSPVLGNVVIYIIIYKNLKSKNKVGPSGNNHECCQNTSSKATKSYVRMMVLVLAYLITACIPYYIIDGIVKQKNSNSPSWLVYLLDVSIILFYSNSFMNPVIYSWKNRHFREAYKTIMICEQSFGGTREIRRISTRIDTSV</sequence>
<dbReference type="SUPFAM" id="SSF81321">
    <property type="entry name" value="Family A G protein-coupled receptor-like"/>
    <property type="match status" value="1"/>
</dbReference>
<keyword evidence="7 10" id="KW-0675">Receptor</keyword>
<keyword evidence="6 11" id="KW-0472">Membrane</keyword>
<feature type="transmembrane region" description="Helical" evidence="11">
    <location>
        <begin position="44"/>
        <end position="65"/>
    </location>
</feature>
<evidence type="ECO:0000256" key="5">
    <source>
        <dbReference type="ARBA" id="ARBA00023040"/>
    </source>
</evidence>
<dbReference type="CDD" id="cd00637">
    <property type="entry name" value="7tm_classA_rhodopsin-like"/>
    <property type="match status" value="1"/>
</dbReference>
<evidence type="ECO:0000256" key="2">
    <source>
        <dbReference type="ARBA" id="ARBA00022475"/>
    </source>
</evidence>
<keyword evidence="8" id="KW-0325">Glycoprotein</keyword>
<evidence type="ECO:0000256" key="1">
    <source>
        <dbReference type="ARBA" id="ARBA00004651"/>
    </source>
</evidence>
<dbReference type="InterPro" id="IPR017452">
    <property type="entry name" value="GPCR_Rhodpsn_7TM"/>
</dbReference>
<evidence type="ECO:0000256" key="7">
    <source>
        <dbReference type="ARBA" id="ARBA00023170"/>
    </source>
</evidence>
<evidence type="ECO:0000256" key="10">
    <source>
        <dbReference type="RuleBase" id="RU000688"/>
    </source>
</evidence>
<keyword evidence="2" id="KW-1003">Cell membrane</keyword>
<evidence type="ECO:0000313" key="13">
    <source>
        <dbReference type="EMBL" id="KAK2140720.1"/>
    </source>
</evidence>
<gene>
    <name evidence="13" type="ORF">LSH36_1268g00012</name>
</gene>
<evidence type="ECO:0000256" key="8">
    <source>
        <dbReference type="ARBA" id="ARBA00023180"/>
    </source>
</evidence>
<dbReference type="PROSITE" id="PS50262">
    <property type="entry name" value="G_PROTEIN_RECEP_F1_2"/>
    <property type="match status" value="1"/>
</dbReference>
<dbReference type="PROSITE" id="PS00237">
    <property type="entry name" value="G_PROTEIN_RECEP_F1_1"/>
    <property type="match status" value="1"/>
</dbReference>
<proteinExistence type="inferred from homology"/>
<feature type="transmembrane region" description="Helical" evidence="11">
    <location>
        <begin position="124"/>
        <end position="148"/>
    </location>
</feature>
<feature type="transmembrane region" description="Helical" evidence="11">
    <location>
        <begin position="6"/>
        <end position="32"/>
    </location>
</feature>
<dbReference type="Pfam" id="PF00001">
    <property type="entry name" value="7tm_1"/>
    <property type="match status" value="1"/>
</dbReference>
<keyword evidence="14" id="KW-1185">Reference proteome</keyword>
<dbReference type="EMBL" id="JAODUP010001267">
    <property type="protein sequence ID" value="KAK2140720.1"/>
    <property type="molecule type" value="Genomic_DNA"/>
</dbReference>
<dbReference type="PANTHER" id="PTHR24246:SF27">
    <property type="entry name" value="ADENOSINE RECEPTOR, ISOFORM A"/>
    <property type="match status" value="1"/>
</dbReference>
<dbReference type="GO" id="GO:0005886">
    <property type="term" value="C:plasma membrane"/>
    <property type="evidence" value="ECO:0007669"/>
    <property type="project" value="UniProtKB-SubCell"/>
</dbReference>
<feature type="transmembrane region" description="Helical" evidence="11">
    <location>
        <begin position="257"/>
        <end position="282"/>
    </location>
</feature>
<dbReference type="PRINTS" id="PR00237">
    <property type="entry name" value="GPCRRHODOPSN"/>
</dbReference>
<dbReference type="GO" id="GO:0007189">
    <property type="term" value="P:adenylate cyclase-activating G protein-coupled receptor signaling pathway"/>
    <property type="evidence" value="ECO:0007669"/>
    <property type="project" value="TreeGrafter"/>
</dbReference>
<dbReference type="PANTHER" id="PTHR24246">
    <property type="entry name" value="OLFACTORY RECEPTOR AND ADENOSINE RECEPTOR"/>
    <property type="match status" value="1"/>
</dbReference>
<dbReference type="Proteomes" id="UP001208570">
    <property type="component" value="Unassembled WGS sequence"/>
</dbReference>
<dbReference type="GO" id="GO:0001973">
    <property type="term" value="P:G protein-coupled adenosine receptor signaling pathway"/>
    <property type="evidence" value="ECO:0007669"/>
    <property type="project" value="TreeGrafter"/>
</dbReference>
<keyword evidence="4 11" id="KW-1133">Transmembrane helix</keyword>
<comment type="caution">
    <text evidence="13">The sequence shown here is derived from an EMBL/GenBank/DDBJ whole genome shotgun (WGS) entry which is preliminary data.</text>
</comment>
<keyword evidence="5 10" id="KW-0297">G-protein coupled receptor</keyword>
<evidence type="ECO:0000256" key="4">
    <source>
        <dbReference type="ARBA" id="ARBA00022989"/>
    </source>
</evidence>
<evidence type="ECO:0000256" key="3">
    <source>
        <dbReference type="ARBA" id="ARBA00022692"/>
    </source>
</evidence>
<evidence type="ECO:0000313" key="14">
    <source>
        <dbReference type="Proteomes" id="UP001208570"/>
    </source>
</evidence>
<comment type="similarity">
    <text evidence="10">Belongs to the G-protein coupled receptor 1 family.</text>
</comment>
<evidence type="ECO:0000256" key="9">
    <source>
        <dbReference type="ARBA" id="ARBA00023224"/>
    </source>
</evidence>
<accession>A0AAD9IV96</accession>
<reference evidence="13" key="1">
    <citation type="journal article" date="2023" name="Mol. Biol. Evol.">
        <title>Third-Generation Sequencing Reveals the Adaptive Role of the Epigenome in Three Deep-Sea Polychaetes.</title>
        <authorList>
            <person name="Perez M."/>
            <person name="Aroh O."/>
            <person name="Sun Y."/>
            <person name="Lan Y."/>
            <person name="Juniper S.K."/>
            <person name="Young C.R."/>
            <person name="Angers B."/>
            <person name="Qian P.Y."/>
        </authorList>
    </citation>
    <scope>NUCLEOTIDE SEQUENCE</scope>
    <source>
        <strain evidence="13">P08H-3</strain>
    </source>
</reference>
<keyword evidence="3 10" id="KW-0812">Transmembrane</keyword>
<name>A0AAD9IV96_9ANNE</name>